<protein>
    <recommendedName>
        <fullName evidence="3">Tail fiber protein</fullName>
    </recommendedName>
</protein>
<accession>A0A1Y6D377</accession>
<evidence type="ECO:0008006" key="3">
    <source>
        <dbReference type="Google" id="ProtNLM"/>
    </source>
</evidence>
<evidence type="ECO:0000313" key="2">
    <source>
        <dbReference type="Proteomes" id="UP000192923"/>
    </source>
</evidence>
<dbReference type="OrthoDB" id="6688430at2"/>
<dbReference type="EMBL" id="FXAM01000001">
    <property type="protein sequence ID" value="SMF94435.1"/>
    <property type="molecule type" value="Genomic_DNA"/>
</dbReference>
<dbReference type="STRING" id="1760988.SAMN02949497_1750"/>
<dbReference type="RefSeq" id="WP_085211815.1">
    <property type="nucleotide sequence ID" value="NZ_FXAM01000001.1"/>
</dbReference>
<proteinExistence type="predicted"/>
<dbReference type="AlphaFoldDB" id="A0A1Y6D377"/>
<reference evidence="1" key="1">
    <citation type="submission" date="2016-12" db="EMBL/GenBank/DDBJ databases">
        <authorList>
            <person name="Song W.-J."/>
            <person name="Kurnit D.M."/>
        </authorList>
    </citation>
    <scope>NUCLEOTIDE SEQUENCE [LARGE SCALE GENOMIC DNA]</scope>
    <source>
        <strain evidence="1">175</strain>
    </source>
</reference>
<keyword evidence="2" id="KW-1185">Reference proteome</keyword>
<organism evidence="1 2">
    <name type="scientific">Methylomagnum ishizawai</name>
    <dbReference type="NCBI Taxonomy" id="1760988"/>
    <lineage>
        <taxon>Bacteria</taxon>
        <taxon>Pseudomonadati</taxon>
        <taxon>Pseudomonadota</taxon>
        <taxon>Gammaproteobacteria</taxon>
        <taxon>Methylococcales</taxon>
        <taxon>Methylococcaceae</taxon>
        <taxon>Methylomagnum</taxon>
    </lineage>
</organism>
<dbReference type="Proteomes" id="UP000192923">
    <property type="component" value="Unassembled WGS sequence"/>
</dbReference>
<gene>
    <name evidence="1" type="ORF">SAMN02949497_1750</name>
</gene>
<name>A0A1Y6D377_9GAMM</name>
<sequence length="439" mass="44971">MSQAIFVNNCTTALSADVAQGATSLPVRAGEGTKFGTISTGQHIWTRIGLPNGDQRVRVIGRTGDVLTLDPSTPTTRAWSAGTTVKVTVCAELLAEIQQVEAGTTAIAAAIAAHKAEENPHPVYLTQTEADGRYVQPDDISGFGTGDMLGSRNLNEVTDPAEARGNLGLGEVDNTSDLDKPVSTATQTALDLKLDASAYNDRFKGLYTTLSALQAAYPAGAAGDYAQVDSGTGGALHIYSWDVSDSAWVLTSADGTGAANTDQLPEGTSNLYFTVGRAIAACTGVFQAASSLLSAIAALSGSGWLKFTSGTPSVAAIAVADLPVNITTYDMAFGYMGKPGADQKFNAFRVVTPTVLPAGLTGSSGAPVSANPTSNYVVSIHVNGIQIGTVTYTGGGSSVSFALAADVTLAVGDTILPVGQSTTDATLDYPIFTLKGRVV</sequence>
<evidence type="ECO:0000313" key="1">
    <source>
        <dbReference type="EMBL" id="SMF94435.1"/>
    </source>
</evidence>